<keyword evidence="1" id="KW-1185">Reference proteome</keyword>
<sequence>MSPYFLSDVDRFPVPDNMVAWDISFDDYCPPSFTAPEILENGGEIDLENIPEEEREGKISFNSDDRSSLMDTPYVIDAGLPRNPIGRTGLKGRGKLPRWGPNRTWDPVITRWKKDPATDSRVKGTDGRDVLEFLAVLRTDTKQWSFPGGMRRDDKNHFAALKVNFKAKGLSQEKSTEKVKQKLEPLKKEVYSGYTDVPLNTDNAWMETTVANFHAEDDVIFRDINILAGHDSNYVKWQTVSTDLPLWGSQTYFLKLVAELHDASI</sequence>
<reference evidence="2" key="1">
    <citation type="submission" date="2025-08" db="UniProtKB">
        <authorList>
            <consortium name="RefSeq"/>
        </authorList>
    </citation>
    <scope>IDENTIFICATION</scope>
</reference>
<dbReference type="PANTHER" id="PTHR13030">
    <property type="entry name" value="NUDIX HYDROLASE"/>
    <property type="match status" value="1"/>
</dbReference>
<dbReference type="Gene3D" id="3.90.79.10">
    <property type="entry name" value="Nucleoside Triphosphate Pyrophosphohydrolase"/>
    <property type="match status" value="1"/>
</dbReference>
<organism evidence="1 2">
    <name type="scientific">Aplysia californica</name>
    <name type="common">California sea hare</name>
    <dbReference type="NCBI Taxonomy" id="6500"/>
    <lineage>
        <taxon>Eukaryota</taxon>
        <taxon>Metazoa</taxon>
        <taxon>Spiralia</taxon>
        <taxon>Lophotrochozoa</taxon>
        <taxon>Mollusca</taxon>
        <taxon>Gastropoda</taxon>
        <taxon>Heterobranchia</taxon>
        <taxon>Euthyneura</taxon>
        <taxon>Tectipleura</taxon>
        <taxon>Aplysiida</taxon>
        <taxon>Aplysioidea</taxon>
        <taxon>Aplysiidae</taxon>
        <taxon>Aplysia</taxon>
    </lineage>
</organism>
<dbReference type="GeneID" id="101858286"/>
<dbReference type="PANTHER" id="PTHR13030:SF13">
    <property type="entry name" value="NUDIX HYDROLASE DOMAIN-CONTAINING PROTEIN"/>
    <property type="match status" value="1"/>
</dbReference>
<dbReference type="CDD" id="cd03670">
    <property type="entry name" value="NUDIX_ADPRase_Nudt9"/>
    <property type="match status" value="1"/>
</dbReference>
<dbReference type="Pfam" id="PF25969">
    <property type="entry name" value="NUDT9_N"/>
    <property type="match status" value="1"/>
</dbReference>
<dbReference type="SUPFAM" id="SSF55811">
    <property type="entry name" value="Nudix"/>
    <property type="match status" value="1"/>
</dbReference>
<proteinExistence type="predicted"/>
<evidence type="ECO:0000313" key="2">
    <source>
        <dbReference type="RefSeq" id="XP_005103021.1"/>
    </source>
</evidence>
<dbReference type="InterPro" id="IPR039989">
    <property type="entry name" value="NUDT9"/>
</dbReference>
<accession>A0ABM0JWA7</accession>
<gene>
    <name evidence="2" type="primary">LOC101858286</name>
</gene>
<dbReference type="RefSeq" id="XP_005103021.1">
    <property type="nucleotide sequence ID" value="XM_005102964.3"/>
</dbReference>
<name>A0ABM0JWA7_APLCA</name>
<evidence type="ECO:0000313" key="1">
    <source>
        <dbReference type="Proteomes" id="UP000694888"/>
    </source>
</evidence>
<dbReference type="Proteomes" id="UP000694888">
    <property type="component" value="Unplaced"/>
</dbReference>
<dbReference type="InterPro" id="IPR015797">
    <property type="entry name" value="NUDIX_hydrolase-like_dom_sf"/>
</dbReference>
<protein>
    <submittedName>
        <fullName evidence="2">ADP-ribose pyrophosphatase, mitochondrial</fullName>
    </submittedName>
</protein>